<dbReference type="InterPro" id="IPR050320">
    <property type="entry name" value="N5-glutamine_MTase"/>
</dbReference>
<dbReference type="Proteomes" id="UP000232163">
    <property type="component" value="Unassembled WGS sequence"/>
</dbReference>
<protein>
    <recommendedName>
        <fullName evidence="1">peptide chain release factor N(5)-glutamine methyltransferase</fullName>
        <ecNumber evidence="1">2.1.1.297</ecNumber>
    </recommendedName>
</protein>
<dbReference type="CDD" id="cd02440">
    <property type="entry name" value="AdoMet_MTases"/>
    <property type="match status" value="1"/>
</dbReference>
<keyword evidence="8" id="KW-1185">Reference proteome</keyword>
<comment type="catalytic activity">
    <reaction evidence="5">
        <text>L-glutaminyl-[peptide chain release factor] + S-adenosyl-L-methionine = N(5)-methyl-L-glutaminyl-[peptide chain release factor] + S-adenosyl-L-homocysteine + H(+)</text>
        <dbReference type="Rhea" id="RHEA:42896"/>
        <dbReference type="Rhea" id="RHEA-COMP:10271"/>
        <dbReference type="Rhea" id="RHEA-COMP:10272"/>
        <dbReference type="ChEBI" id="CHEBI:15378"/>
        <dbReference type="ChEBI" id="CHEBI:30011"/>
        <dbReference type="ChEBI" id="CHEBI:57856"/>
        <dbReference type="ChEBI" id="CHEBI:59789"/>
        <dbReference type="ChEBI" id="CHEBI:61891"/>
        <dbReference type="EC" id="2.1.1.297"/>
    </reaction>
</comment>
<dbReference type="Gene3D" id="3.40.50.150">
    <property type="entry name" value="Vaccinia Virus protein VP39"/>
    <property type="match status" value="1"/>
</dbReference>
<evidence type="ECO:0000256" key="3">
    <source>
        <dbReference type="ARBA" id="ARBA00022679"/>
    </source>
</evidence>
<accession>A0A2N9VS31</accession>
<sequence length="233" mass="25098">MQEMTRMTEPVLGISAVPTKLHRFLGVELEIAPGVLVPREETELLGLTAISILTEEQAGPLVIDMCCGSGNLGLAVAGAIATARVLGADLTDETVGLARRNVERLGFGPRVKIFQGDLFDAMNGQDLAGKVDMIICNPPYISARRLEDSLAHLLVDEPREAFDGGPFGISILQRVVRDSVPFLRPGGTLVFEFGEGQHQQVAHLLTRVSAYDQVSFVDNEAGIPRVAVARKQV</sequence>
<evidence type="ECO:0000256" key="4">
    <source>
        <dbReference type="ARBA" id="ARBA00022691"/>
    </source>
</evidence>
<evidence type="ECO:0000256" key="5">
    <source>
        <dbReference type="ARBA" id="ARBA00048391"/>
    </source>
</evidence>
<dbReference type="InterPro" id="IPR029063">
    <property type="entry name" value="SAM-dependent_MTases_sf"/>
</dbReference>
<reference evidence="8" key="1">
    <citation type="journal article" date="2017" name="Int J Environ Stud">
        <title>Does the Miocene-Pliocene relict legume Oxytropis triphylla form nitrogen-fixing nodules with a combination of bacterial strains?</title>
        <authorList>
            <person name="Safronova V."/>
            <person name="Belimov A."/>
            <person name="Sazanova A."/>
            <person name="Kuznetsova I."/>
            <person name="Popova J."/>
            <person name="Andronov E."/>
            <person name="Verkhozina A."/>
            <person name="Tikhonovich I."/>
        </authorList>
    </citation>
    <scope>NUCLEOTIDE SEQUENCE [LARGE SCALE GENOMIC DNA]</scope>
    <source>
        <strain evidence="8">Tri-38</strain>
    </source>
</reference>
<keyword evidence="2 7" id="KW-0489">Methyltransferase</keyword>
<comment type="caution">
    <text evidence="7">The sequence shown here is derived from an EMBL/GenBank/DDBJ whole genome shotgun (WGS) entry which is preliminary data.</text>
</comment>
<dbReference type="NCBIfam" id="TIGR00536">
    <property type="entry name" value="hemK_fam"/>
    <property type="match status" value="1"/>
</dbReference>
<dbReference type="InterPro" id="IPR002052">
    <property type="entry name" value="DNA_methylase_N6_adenine_CS"/>
</dbReference>
<dbReference type="AlphaFoldDB" id="A0A2N9VS31"/>
<organism evidence="7 8">
    <name type="scientific">Phyllobacterium zundukense</name>
    <dbReference type="NCBI Taxonomy" id="1867719"/>
    <lineage>
        <taxon>Bacteria</taxon>
        <taxon>Pseudomonadati</taxon>
        <taxon>Pseudomonadota</taxon>
        <taxon>Alphaproteobacteria</taxon>
        <taxon>Hyphomicrobiales</taxon>
        <taxon>Phyllobacteriaceae</taxon>
        <taxon>Phyllobacterium</taxon>
    </lineage>
</organism>
<evidence type="ECO:0000259" key="6">
    <source>
        <dbReference type="Pfam" id="PF05175"/>
    </source>
</evidence>
<dbReference type="KEGG" id="pht:BLM14_14610"/>
<dbReference type="InterPro" id="IPR004556">
    <property type="entry name" value="HemK-like"/>
</dbReference>
<dbReference type="GO" id="GO:0102559">
    <property type="term" value="F:peptide chain release factor N(5)-glutamine methyltransferase activity"/>
    <property type="evidence" value="ECO:0007669"/>
    <property type="project" value="UniProtKB-EC"/>
</dbReference>
<evidence type="ECO:0000313" key="7">
    <source>
        <dbReference type="EMBL" id="PIO42299.1"/>
    </source>
</evidence>
<dbReference type="PANTHER" id="PTHR18895">
    <property type="entry name" value="HEMK METHYLTRANSFERASE"/>
    <property type="match status" value="1"/>
</dbReference>
<evidence type="ECO:0000256" key="1">
    <source>
        <dbReference type="ARBA" id="ARBA00012771"/>
    </source>
</evidence>
<dbReference type="InterPro" id="IPR007848">
    <property type="entry name" value="Small_mtfrase_dom"/>
</dbReference>
<name>A0A2N9VS31_9HYPH</name>
<dbReference type="PANTHER" id="PTHR18895:SF74">
    <property type="entry name" value="MTRF1L RELEASE FACTOR GLUTAMINE METHYLTRANSFERASE"/>
    <property type="match status" value="1"/>
</dbReference>
<dbReference type="GO" id="GO:0003676">
    <property type="term" value="F:nucleic acid binding"/>
    <property type="evidence" value="ECO:0007669"/>
    <property type="project" value="InterPro"/>
</dbReference>
<dbReference type="GO" id="GO:0032259">
    <property type="term" value="P:methylation"/>
    <property type="evidence" value="ECO:0007669"/>
    <property type="project" value="UniProtKB-KW"/>
</dbReference>
<dbReference type="EC" id="2.1.1.297" evidence="1"/>
<gene>
    <name evidence="7" type="ORF">B5P45_25070</name>
</gene>
<dbReference type="PROSITE" id="PS00092">
    <property type="entry name" value="N6_MTASE"/>
    <property type="match status" value="1"/>
</dbReference>
<evidence type="ECO:0000256" key="2">
    <source>
        <dbReference type="ARBA" id="ARBA00022603"/>
    </source>
</evidence>
<dbReference type="Pfam" id="PF05175">
    <property type="entry name" value="MTS"/>
    <property type="match status" value="1"/>
</dbReference>
<dbReference type="EMBL" id="MZMT01000053">
    <property type="protein sequence ID" value="PIO42299.1"/>
    <property type="molecule type" value="Genomic_DNA"/>
</dbReference>
<proteinExistence type="predicted"/>
<feature type="domain" description="Methyltransferase small" evidence="6">
    <location>
        <begin position="58"/>
        <end position="161"/>
    </location>
</feature>
<evidence type="ECO:0000313" key="8">
    <source>
        <dbReference type="Proteomes" id="UP000232163"/>
    </source>
</evidence>
<keyword evidence="4" id="KW-0949">S-adenosyl-L-methionine</keyword>
<keyword evidence="3 7" id="KW-0808">Transferase</keyword>
<dbReference type="SUPFAM" id="SSF53335">
    <property type="entry name" value="S-adenosyl-L-methionine-dependent methyltransferases"/>
    <property type="match status" value="1"/>
</dbReference>